<evidence type="ECO:0000313" key="1">
    <source>
        <dbReference type="EMBL" id="RCK75775.1"/>
    </source>
</evidence>
<comment type="caution">
    <text evidence="1">The sequence shown here is derived from an EMBL/GenBank/DDBJ whole genome shotgun (WGS) entry which is preliminary data.</text>
</comment>
<name>A0A367ZCE8_9BACT</name>
<reference evidence="1 2" key="1">
    <citation type="submission" date="2018-05" db="EMBL/GenBank/DDBJ databases">
        <title>A metagenomic window into the 2 km-deep terrestrial subsurface aquifer revealed taxonomically and functionally diverse microbial community comprising novel uncultured bacterial lineages.</title>
        <authorList>
            <person name="Kadnikov V.V."/>
            <person name="Mardanov A.V."/>
            <person name="Beletsky A.V."/>
            <person name="Banks D."/>
            <person name="Pimenov N.V."/>
            <person name="Frank Y.A."/>
            <person name="Karnachuk O.V."/>
            <person name="Ravin N.V."/>
        </authorList>
    </citation>
    <scope>NUCLEOTIDE SEQUENCE [LARGE SCALE GENOMIC DNA]</scope>
    <source>
        <strain evidence="1">BY5</strain>
    </source>
</reference>
<sequence length="69" mass="7601">MNWRPVYHGGRPCHQSGSPGWADACMGRFHPSRGEGWSGCPIAQSLGRFRHRQPRAAGSPRDEIVCNIG</sequence>
<evidence type="ECO:0000313" key="2">
    <source>
        <dbReference type="Proteomes" id="UP000252355"/>
    </source>
</evidence>
<gene>
    <name evidence="1" type="ORF">OZSIB_3718</name>
</gene>
<protein>
    <submittedName>
        <fullName evidence="1">Uncharacterized protein</fullName>
    </submittedName>
</protein>
<dbReference type="EMBL" id="QOQW01000038">
    <property type="protein sequence ID" value="RCK75775.1"/>
    <property type="molecule type" value="Genomic_DNA"/>
</dbReference>
<organism evidence="1 2">
    <name type="scientific">Candidatus Ozemobacter sibiricus</name>
    <dbReference type="NCBI Taxonomy" id="2268124"/>
    <lineage>
        <taxon>Bacteria</taxon>
        <taxon>Candidatus Ozemobacteria</taxon>
        <taxon>Candidatus Ozemobacterales</taxon>
        <taxon>Candidatus Ozemobacteraceae</taxon>
        <taxon>Candidatus Ozemobacter</taxon>
    </lineage>
</organism>
<dbReference type="AlphaFoldDB" id="A0A367ZCE8"/>
<proteinExistence type="predicted"/>
<dbReference type="Proteomes" id="UP000252355">
    <property type="component" value="Unassembled WGS sequence"/>
</dbReference>
<accession>A0A367ZCE8</accession>